<dbReference type="CDD" id="cd07432">
    <property type="entry name" value="PHP_HisPPase"/>
    <property type="match status" value="1"/>
</dbReference>
<keyword evidence="3" id="KW-1185">Reference proteome</keyword>
<evidence type="ECO:0000313" key="2">
    <source>
        <dbReference type="EMBL" id="SDB42332.1"/>
    </source>
</evidence>
<dbReference type="AlphaFoldDB" id="A0A1G6DB30"/>
<dbReference type="Proteomes" id="UP000198771">
    <property type="component" value="Unassembled WGS sequence"/>
</dbReference>
<evidence type="ECO:0000256" key="1">
    <source>
        <dbReference type="SAM" id="SignalP"/>
    </source>
</evidence>
<dbReference type="Gene3D" id="3.20.20.140">
    <property type="entry name" value="Metal-dependent hydrolases"/>
    <property type="match status" value="1"/>
</dbReference>
<keyword evidence="2" id="KW-0378">Hydrolase</keyword>
<dbReference type="GO" id="GO:0035312">
    <property type="term" value="F:5'-3' DNA exonuclease activity"/>
    <property type="evidence" value="ECO:0007669"/>
    <property type="project" value="TreeGrafter"/>
</dbReference>
<dbReference type="SUPFAM" id="SSF49452">
    <property type="entry name" value="Starch-binding domain-like"/>
    <property type="match status" value="1"/>
</dbReference>
<dbReference type="InterPro" id="IPR013784">
    <property type="entry name" value="Carb-bd-like_fold"/>
</dbReference>
<dbReference type="InterPro" id="IPR016195">
    <property type="entry name" value="Pol/histidinol_Pase-like"/>
</dbReference>
<dbReference type="Gene3D" id="2.60.40.1120">
    <property type="entry name" value="Carboxypeptidase-like, regulatory domain"/>
    <property type="match status" value="1"/>
</dbReference>
<dbReference type="PANTHER" id="PTHR42924:SF3">
    <property type="entry name" value="POLYMERASE_HISTIDINOL PHOSPHATASE N-TERMINAL DOMAIN-CONTAINING PROTEIN"/>
    <property type="match status" value="1"/>
</dbReference>
<organism evidence="2 3">
    <name type="scientific">Desulfonatronum thiosulfatophilum</name>
    <dbReference type="NCBI Taxonomy" id="617002"/>
    <lineage>
        <taxon>Bacteria</taxon>
        <taxon>Pseudomonadati</taxon>
        <taxon>Thermodesulfobacteriota</taxon>
        <taxon>Desulfovibrionia</taxon>
        <taxon>Desulfovibrionales</taxon>
        <taxon>Desulfonatronaceae</taxon>
        <taxon>Desulfonatronum</taxon>
    </lineage>
</organism>
<evidence type="ECO:0000313" key="3">
    <source>
        <dbReference type="Proteomes" id="UP000198771"/>
    </source>
</evidence>
<dbReference type="GO" id="GO:0004534">
    <property type="term" value="F:5'-3' RNA exonuclease activity"/>
    <property type="evidence" value="ECO:0007669"/>
    <property type="project" value="TreeGrafter"/>
</dbReference>
<proteinExistence type="predicted"/>
<dbReference type="Pfam" id="PF13620">
    <property type="entry name" value="CarboxypepD_reg"/>
    <property type="match status" value="1"/>
</dbReference>
<keyword evidence="1" id="KW-0732">Signal</keyword>
<dbReference type="GO" id="GO:0030246">
    <property type="term" value="F:carbohydrate binding"/>
    <property type="evidence" value="ECO:0007669"/>
    <property type="project" value="InterPro"/>
</dbReference>
<sequence>MKFAVNIAWTFLFIFLLSLNAQAAQSGVQVKQGPTDIVNGIALHEEDITISNEFYKVAFAIGTTPPWGIPHGSIVDSAIMVDGEWTDNRTALIDFLPHGWSAWPSTYQEVRILEQSGDRVVVEIKRDYDENIELVTTYTIESGNQLLAVSTSMTNTGTKTYDDLLAGYSLCMLSGYMFGPWGTTERGYGQVGEEWFGDYVLGYDENFAMAIHYPGFTDFAWGTGWRDLYQKQTLHPQDSVRLDAWIQFEDVGSTAQVMEANLQIKEQQYGNVSGTVKSTAGDIVQNPVVIFEKATPEGEDFLYAWAVGENGSYEIPLPEGKYTVHAAAKGYSLTSKQDVAVAAGENFVLNFGDIETGGNVAITVVDKKTQRPMDARIEVVEGPEILVEYVGAKTFFTELNTPGTTSFLLAQGDYVLSVSNGAGFTSRPETIELSVTSEGDHNLSQAIELLVDLPGSGWYASDLHHHSDILDGVTPPELLVRSQLASGLDVIFVSDHDSIGNNKTVGEFAQSRDVPFASGIEVSPNWGHINVLPIPLDDQDVAIDPSGTAASIFAKAREMDALVIIAHPYITYGYFHSNEQDMVPGGWDADFDLIEINGAISTKDNHKALQRTWEFWNNQEKYYLVGGSDVHDVLRYPSGNIRTIAQVDGDFSLNKYYESLKKGNSYASYGPLVYPEHNFGETVQVDSGNFELNFKTLSVNGIAKITVVTEGSKFNDEWEIEGYAFQQTYDESAEESISVALNPEKDTWYALVIEDTEGNWAMTNPIWVNII</sequence>
<dbReference type="NCBIfam" id="NF038032">
    <property type="entry name" value="CehA_McbA_metalo"/>
    <property type="match status" value="1"/>
</dbReference>
<accession>A0A1G6DB30</accession>
<dbReference type="PANTHER" id="PTHR42924">
    <property type="entry name" value="EXONUCLEASE"/>
    <property type="match status" value="1"/>
</dbReference>
<dbReference type="InterPro" id="IPR052018">
    <property type="entry name" value="PHP_domain"/>
</dbReference>
<dbReference type="STRING" id="617002.SAMN05660653_02018"/>
<protein>
    <submittedName>
        <fullName evidence="2">Carboxypeptidase regulatory-like domain-containing protein</fullName>
    </submittedName>
</protein>
<name>A0A1G6DB30_9BACT</name>
<keyword evidence="2" id="KW-0645">Protease</keyword>
<keyword evidence="2" id="KW-0121">Carboxypeptidase</keyword>
<reference evidence="2 3" key="1">
    <citation type="submission" date="2016-10" db="EMBL/GenBank/DDBJ databases">
        <authorList>
            <person name="de Groot N.N."/>
        </authorList>
    </citation>
    <scope>NUCLEOTIDE SEQUENCE [LARGE SCALE GENOMIC DNA]</scope>
    <source>
        <strain evidence="2 3">ASO4-2</strain>
    </source>
</reference>
<gene>
    <name evidence="2" type="ORF">SAMN05660653_02018</name>
</gene>
<dbReference type="GO" id="GO:0004180">
    <property type="term" value="F:carboxypeptidase activity"/>
    <property type="evidence" value="ECO:0007669"/>
    <property type="project" value="UniProtKB-KW"/>
</dbReference>
<feature type="signal peptide" evidence="1">
    <location>
        <begin position="1"/>
        <end position="23"/>
    </location>
</feature>
<dbReference type="SUPFAM" id="SSF89550">
    <property type="entry name" value="PHP domain-like"/>
    <property type="match status" value="1"/>
</dbReference>
<feature type="chain" id="PRO_5011625990" evidence="1">
    <location>
        <begin position="24"/>
        <end position="771"/>
    </location>
</feature>
<dbReference type="EMBL" id="FMXO01000011">
    <property type="protein sequence ID" value="SDB42332.1"/>
    <property type="molecule type" value="Genomic_DNA"/>
</dbReference>